<organism evidence="1 2">
    <name type="scientific">Gigaspora margarita</name>
    <dbReference type="NCBI Taxonomy" id="4874"/>
    <lineage>
        <taxon>Eukaryota</taxon>
        <taxon>Fungi</taxon>
        <taxon>Fungi incertae sedis</taxon>
        <taxon>Mucoromycota</taxon>
        <taxon>Glomeromycotina</taxon>
        <taxon>Glomeromycetes</taxon>
        <taxon>Diversisporales</taxon>
        <taxon>Gigasporaceae</taxon>
        <taxon>Gigaspora</taxon>
    </lineage>
</organism>
<feature type="non-terminal residue" evidence="1">
    <location>
        <position position="727"/>
    </location>
</feature>
<gene>
    <name evidence="1" type="ORF">GMARGA_LOCUS26960</name>
</gene>
<sequence>NFTDSDNHISELRRKQAINLPSNVKKELENNGDSSLTPMVIESVYNQAFITRKRIKPDFTMRKLNKHIRKYLFKKELQSLIQGNALEINRKMSMKAFEFLIKNGLDRENEFLVPLQKVITSEKEAIDLRRDIEKNSIKDDAEYITAMSREKLKELYGELELRFIKTSMEDPNIQIESSVVERINNKYPDMQQKIELVVKISSDSWKKLKHRYFFAKLITTKIYKATCSENKEEIGHSTIKLLNSIFMGEEEDVHKIIQKYTEAQRGFINLVTTSFTSYFYSSSYTKNDSSHISDALEEANSFINKIDDSTFIQDLHTECIFNAYEEIRREIINAFFYEYSKWRSECFIPHVKKILPSPLGLDKQIDCKFDEEFKLLKRELEKREFEKICKKIEEKYSTGYDDINPFVLTKESYLFSSSFHFIYETETTQPDQLQITIYETLLEESDLFELQKNELYVPKPKLFTNNDGVAGIYFQINSGVYELRKFSQFKNKKYFIILWNKKRRQHEIFFDTASRLRSIFESNLPKAFRRLNNVEEDCMFAINEPRGLIGIFNKQSGVLQIYSFDEEYTNLIPHNSNIQILHWYNFKAPDIKHFFFIKDSEELCFVEVGGRARIYNLLNCQFRPGIGQFPANAASIMSTPDGLCIIAFVKETLQIEQPFEDDNVEPYSSDINVNINEKYYAYIYFCTSFERPDAKVIEIPLDMQFFEYFQFSLIHKQIHLTTLDLEN</sequence>
<reference evidence="1 2" key="1">
    <citation type="submission" date="2021-06" db="EMBL/GenBank/DDBJ databases">
        <authorList>
            <person name="Kallberg Y."/>
            <person name="Tangrot J."/>
            <person name="Rosling A."/>
        </authorList>
    </citation>
    <scope>NUCLEOTIDE SEQUENCE [LARGE SCALE GENOMIC DNA]</scope>
    <source>
        <strain evidence="1 2">120-4 pot B 10/14</strain>
    </source>
</reference>
<dbReference type="Proteomes" id="UP000789901">
    <property type="component" value="Unassembled WGS sequence"/>
</dbReference>
<evidence type="ECO:0000313" key="2">
    <source>
        <dbReference type="Proteomes" id="UP000789901"/>
    </source>
</evidence>
<feature type="non-terminal residue" evidence="1">
    <location>
        <position position="1"/>
    </location>
</feature>
<dbReference type="EMBL" id="CAJVQB010032251">
    <property type="protein sequence ID" value="CAG8818055.1"/>
    <property type="molecule type" value="Genomic_DNA"/>
</dbReference>
<comment type="caution">
    <text evidence="1">The sequence shown here is derived from an EMBL/GenBank/DDBJ whole genome shotgun (WGS) entry which is preliminary data.</text>
</comment>
<protein>
    <submittedName>
        <fullName evidence="1">24918_t:CDS:1</fullName>
    </submittedName>
</protein>
<accession>A0ABN7W7W1</accession>
<proteinExistence type="predicted"/>
<name>A0ABN7W7W1_GIGMA</name>
<evidence type="ECO:0000313" key="1">
    <source>
        <dbReference type="EMBL" id="CAG8818055.1"/>
    </source>
</evidence>
<keyword evidence="2" id="KW-1185">Reference proteome</keyword>